<dbReference type="EMBL" id="CAKAEH010001727">
    <property type="protein sequence ID" value="CAG9538952.1"/>
    <property type="molecule type" value="Genomic_DNA"/>
</dbReference>
<sequence length="131" mass="14849">MYLPFSPILITIFIAIDVKADIEIINEKSLDGQEWSQTGEENTTSLHSNLVNGHGIKQKVISTDSTKTTINDNFEDLKGRISKETLDLIKRLHEQYFNAENLNKQPKSSSSDGNKFKKEEIIRISGKLEIL</sequence>
<organism evidence="2 3">
    <name type="scientific">Cercopithifilaria johnstoni</name>
    <dbReference type="NCBI Taxonomy" id="2874296"/>
    <lineage>
        <taxon>Eukaryota</taxon>
        <taxon>Metazoa</taxon>
        <taxon>Ecdysozoa</taxon>
        <taxon>Nematoda</taxon>
        <taxon>Chromadorea</taxon>
        <taxon>Rhabditida</taxon>
        <taxon>Spirurina</taxon>
        <taxon>Spiruromorpha</taxon>
        <taxon>Filarioidea</taxon>
        <taxon>Onchocercidae</taxon>
        <taxon>Cercopithifilaria</taxon>
    </lineage>
</organism>
<evidence type="ECO:0000313" key="3">
    <source>
        <dbReference type="Proteomes" id="UP000746747"/>
    </source>
</evidence>
<dbReference type="Proteomes" id="UP000746747">
    <property type="component" value="Unassembled WGS sequence"/>
</dbReference>
<name>A0A8J2MCF0_9BILA</name>
<feature type="signal peptide" evidence="1">
    <location>
        <begin position="1"/>
        <end position="20"/>
    </location>
</feature>
<feature type="chain" id="PRO_5035283946" evidence="1">
    <location>
        <begin position="21"/>
        <end position="131"/>
    </location>
</feature>
<gene>
    <name evidence="2" type="ORF">CJOHNSTONI_LOCUS8605</name>
</gene>
<dbReference type="AlphaFoldDB" id="A0A8J2MCF0"/>
<keyword evidence="3" id="KW-1185">Reference proteome</keyword>
<accession>A0A8J2MCF0</accession>
<keyword evidence="1" id="KW-0732">Signal</keyword>
<proteinExistence type="predicted"/>
<dbReference type="OrthoDB" id="5828229at2759"/>
<evidence type="ECO:0000313" key="2">
    <source>
        <dbReference type="EMBL" id="CAG9538952.1"/>
    </source>
</evidence>
<comment type="caution">
    <text evidence="2">The sequence shown here is derived from an EMBL/GenBank/DDBJ whole genome shotgun (WGS) entry which is preliminary data.</text>
</comment>
<protein>
    <submittedName>
        <fullName evidence="2">Uncharacterized protein</fullName>
    </submittedName>
</protein>
<evidence type="ECO:0000256" key="1">
    <source>
        <dbReference type="SAM" id="SignalP"/>
    </source>
</evidence>
<reference evidence="2" key="1">
    <citation type="submission" date="2021-09" db="EMBL/GenBank/DDBJ databases">
        <authorList>
            <consortium name="Pathogen Informatics"/>
        </authorList>
    </citation>
    <scope>NUCLEOTIDE SEQUENCE</scope>
</reference>